<evidence type="ECO:0000313" key="6">
    <source>
        <dbReference type="EMBL" id="GGB74546.1"/>
    </source>
</evidence>
<evidence type="ECO:0000256" key="3">
    <source>
        <dbReference type="ARBA" id="ARBA00023163"/>
    </source>
</evidence>
<feature type="DNA-binding region" description="H-T-H motif" evidence="4">
    <location>
        <begin position="41"/>
        <end position="60"/>
    </location>
</feature>
<evidence type="ECO:0000259" key="5">
    <source>
        <dbReference type="PROSITE" id="PS50977"/>
    </source>
</evidence>
<gene>
    <name evidence="6" type="ORF">GCM10011503_24040</name>
</gene>
<dbReference type="Pfam" id="PF00440">
    <property type="entry name" value="TetR_N"/>
    <property type="match status" value="1"/>
</dbReference>
<evidence type="ECO:0000313" key="7">
    <source>
        <dbReference type="Proteomes" id="UP000628854"/>
    </source>
</evidence>
<protein>
    <submittedName>
        <fullName evidence="6">TetR family transcriptional regulator</fullName>
    </submittedName>
</protein>
<sequence length="208" mass="23422">MSITKPPLNVGKRERTKAANRDAILKAGRRVFARLGVEATTVRDIIRETDLAAGTFYNYFKSKEEIFQAIADESARRFRPKLAKVREQALTLQDYIRVAYGEYFKWLKEENQEDIRNGAPHAALIGVRVDTPEMHAIFDEIRNDLEAIAKQARIALSDSEYFTAAAIGIARELGDHMLQRRPIDVEGATEFATRLLLEGGGALARKTD</sequence>
<dbReference type="PROSITE" id="PS50977">
    <property type="entry name" value="HTH_TETR_2"/>
    <property type="match status" value="1"/>
</dbReference>
<dbReference type="Proteomes" id="UP000628854">
    <property type="component" value="Unassembled WGS sequence"/>
</dbReference>
<evidence type="ECO:0000256" key="1">
    <source>
        <dbReference type="ARBA" id="ARBA00023015"/>
    </source>
</evidence>
<evidence type="ECO:0000256" key="4">
    <source>
        <dbReference type="PROSITE-ProRule" id="PRU00335"/>
    </source>
</evidence>
<feature type="domain" description="HTH tetR-type" evidence="5">
    <location>
        <begin position="18"/>
        <end position="78"/>
    </location>
</feature>
<dbReference type="InterPro" id="IPR009057">
    <property type="entry name" value="Homeodomain-like_sf"/>
</dbReference>
<dbReference type="SUPFAM" id="SSF46689">
    <property type="entry name" value="Homeodomain-like"/>
    <property type="match status" value="1"/>
</dbReference>
<keyword evidence="2 4" id="KW-0238">DNA-binding</keyword>
<keyword evidence="1" id="KW-0805">Transcription regulation</keyword>
<organism evidence="6 7">
    <name type="scientific">Henriciella pelagia</name>
    <dbReference type="NCBI Taxonomy" id="1977912"/>
    <lineage>
        <taxon>Bacteria</taxon>
        <taxon>Pseudomonadati</taxon>
        <taxon>Pseudomonadota</taxon>
        <taxon>Alphaproteobacteria</taxon>
        <taxon>Hyphomonadales</taxon>
        <taxon>Hyphomonadaceae</taxon>
        <taxon>Henriciella</taxon>
    </lineage>
</organism>
<proteinExistence type="predicted"/>
<dbReference type="InterPro" id="IPR001647">
    <property type="entry name" value="HTH_TetR"/>
</dbReference>
<name>A0ABQ1JT07_9PROT</name>
<comment type="caution">
    <text evidence="6">The sequence shown here is derived from an EMBL/GenBank/DDBJ whole genome shotgun (WGS) entry which is preliminary data.</text>
</comment>
<keyword evidence="7" id="KW-1185">Reference proteome</keyword>
<dbReference type="Gene3D" id="1.10.357.10">
    <property type="entry name" value="Tetracycline Repressor, domain 2"/>
    <property type="match status" value="1"/>
</dbReference>
<accession>A0ABQ1JT07</accession>
<evidence type="ECO:0000256" key="2">
    <source>
        <dbReference type="ARBA" id="ARBA00023125"/>
    </source>
</evidence>
<keyword evidence="3" id="KW-0804">Transcription</keyword>
<dbReference type="RefSeq" id="WP_084391884.1">
    <property type="nucleotide sequence ID" value="NZ_BMKF01000002.1"/>
</dbReference>
<dbReference type="PRINTS" id="PR00455">
    <property type="entry name" value="HTHTETR"/>
</dbReference>
<dbReference type="PANTHER" id="PTHR30055">
    <property type="entry name" value="HTH-TYPE TRANSCRIPTIONAL REGULATOR RUTR"/>
    <property type="match status" value="1"/>
</dbReference>
<dbReference type="PANTHER" id="PTHR30055:SF234">
    <property type="entry name" value="HTH-TYPE TRANSCRIPTIONAL REGULATOR BETI"/>
    <property type="match status" value="1"/>
</dbReference>
<reference evidence="7" key="1">
    <citation type="journal article" date="2019" name="Int. J. Syst. Evol. Microbiol.">
        <title>The Global Catalogue of Microorganisms (GCM) 10K type strain sequencing project: providing services to taxonomists for standard genome sequencing and annotation.</title>
        <authorList>
            <consortium name="The Broad Institute Genomics Platform"/>
            <consortium name="The Broad Institute Genome Sequencing Center for Infectious Disease"/>
            <person name="Wu L."/>
            <person name="Ma J."/>
        </authorList>
    </citation>
    <scope>NUCLEOTIDE SEQUENCE [LARGE SCALE GENOMIC DNA]</scope>
    <source>
        <strain evidence="7">CGMCC 1.15928</strain>
    </source>
</reference>
<dbReference type="PROSITE" id="PS01081">
    <property type="entry name" value="HTH_TETR_1"/>
    <property type="match status" value="1"/>
</dbReference>
<dbReference type="EMBL" id="BMKF01000002">
    <property type="protein sequence ID" value="GGB74546.1"/>
    <property type="molecule type" value="Genomic_DNA"/>
</dbReference>
<dbReference type="InterPro" id="IPR023772">
    <property type="entry name" value="DNA-bd_HTH_TetR-type_CS"/>
</dbReference>
<dbReference type="InterPro" id="IPR050109">
    <property type="entry name" value="HTH-type_TetR-like_transc_reg"/>
</dbReference>